<dbReference type="AlphaFoldDB" id="A0A918AR42"/>
<accession>A0A918AR42</accession>
<evidence type="ECO:0000313" key="3">
    <source>
        <dbReference type="Proteomes" id="UP000639606"/>
    </source>
</evidence>
<protein>
    <submittedName>
        <fullName evidence="2">Membrane protein</fullName>
    </submittedName>
</protein>
<dbReference type="InterPro" id="IPR039708">
    <property type="entry name" value="MT1774/Rv1733c-like"/>
</dbReference>
<reference evidence="2" key="1">
    <citation type="journal article" date="2014" name="Int. J. Syst. Evol. Microbiol.">
        <title>Complete genome sequence of Corynebacterium casei LMG S-19264T (=DSM 44701T), isolated from a smear-ripened cheese.</title>
        <authorList>
            <consortium name="US DOE Joint Genome Institute (JGI-PGF)"/>
            <person name="Walter F."/>
            <person name="Albersmeier A."/>
            <person name="Kalinowski J."/>
            <person name="Ruckert C."/>
        </authorList>
    </citation>
    <scope>NUCLEOTIDE SEQUENCE</scope>
    <source>
        <strain evidence="2">JCM 3313</strain>
    </source>
</reference>
<keyword evidence="1" id="KW-1133">Transmembrane helix</keyword>
<organism evidence="2 3">
    <name type="scientific">Saccharothrix coeruleofusca</name>
    <dbReference type="NCBI Taxonomy" id="33919"/>
    <lineage>
        <taxon>Bacteria</taxon>
        <taxon>Bacillati</taxon>
        <taxon>Actinomycetota</taxon>
        <taxon>Actinomycetes</taxon>
        <taxon>Pseudonocardiales</taxon>
        <taxon>Pseudonocardiaceae</taxon>
        <taxon>Saccharothrix</taxon>
    </lineage>
</organism>
<keyword evidence="1" id="KW-0812">Transmembrane</keyword>
<dbReference type="PANTHER" id="PTHR42305">
    <property type="entry name" value="MEMBRANE PROTEIN RV1733C-RELATED"/>
    <property type="match status" value="1"/>
</dbReference>
<dbReference type="RefSeq" id="WP_189226366.1">
    <property type="nucleotide sequence ID" value="NZ_BMRG01000015.1"/>
</dbReference>
<reference evidence="2" key="2">
    <citation type="submission" date="2020-09" db="EMBL/GenBank/DDBJ databases">
        <authorList>
            <person name="Sun Q."/>
            <person name="Ohkuma M."/>
        </authorList>
    </citation>
    <scope>NUCLEOTIDE SEQUENCE</scope>
    <source>
        <strain evidence="2">JCM 3313</strain>
    </source>
</reference>
<name>A0A918AR42_9PSEU</name>
<dbReference type="EMBL" id="BMRG01000015">
    <property type="protein sequence ID" value="GGP75609.1"/>
    <property type="molecule type" value="Genomic_DNA"/>
</dbReference>
<proteinExistence type="predicted"/>
<feature type="transmembrane region" description="Helical" evidence="1">
    <location>
        <begin position="152"/>
        <end position="178"/>
    </location>
</feature>
<keyword evidence="3" id="KW-1185">Reference proteome</keyword>
<feature type="transmembrane region" description="Helical" evidence="1">
    <location>
        <begin position="35"/>
        <end position="55"/>
    </location>
</feature>
<evidence type="ECO:0000313" key="2">
    <source>
        <dbReference type="EMBL" id="GGP75609.1"/>
    </source>
</evidence>
<dbReference type="PANTHER" id="PTHR42305:SF1">
    <property type="entry name" value="MEMBRANE PROTEIN RV1733C-RELATED"/>
    <property type="match status" value="1"/>
</dbReference>
<gene>
    <name evidence="2" type="ORF">GCM10010185_56700</name>
</gene>
<sequence length="201" mass="21399">MAEVNARAATPVARWARRLFDWRNPLARADDRLEAVLLASAVVVAVLGVPFAAALGSEVYADRSAASRDQLLGRRQVDAVLLADAPSSAGGGGLVVGPNVLAEWRLPDGTTRRDEIPVANDVLAGSVVPVWVDASGTRVPAPLTARGAVVDAVAAATGAWTALCAALALLCLVVRLLLDRRRLRRWEQGWCEVEPAWRRLV</sequence>
<evidence type="ECO:0000256" key="1">
    <source>
        <dbReference type="SAM" id="Phobius"/>
    </source>
</evidence>
<keyword evidence="1" id="KW-0472">Membrane</keyword>
<comment type="caution">
    <text evidence="2">The sequence shown here is derived from an EMBL/GenBank/DDBJ whole genome shotgun (WGS) entry which is preliminary data.</text>
</comment>
<dbReference type="Proteomes" id="UP000639606">
    <property type="component" value="Unassembled WGS sequence"/>
</dbReference>